<dbReference type="InterPro" id="IPR012677">
    <property type="entry name" value="Nucleotide-bd_a/b_plait_sf"/>
</dbReference>
<dbReference type="PANTHER" id="PTHR23140">
    <property type="entry name" value="RNA PROCESSING PROTEIN LD23810P"/>
    <property type="match status" value="1"/>
</dbReference>
<dbReference type="Gene3D" id="3.30.70.330">
    <property type="match status" value="1"/>
</dbReference>
<evidence type="ECO:0008006" key="10">
    <source>
        <dbReference type="Google" id="ProtNLM"/>
    </source>
</evidence>
<evidence type="ECO:0000259" key="5">
    <source>
        <dbReference type="PROSITE" id="PS50102"/>
    </source>
</evidence>
<dbReference type="InterPro" id="IPR051485">
    <property type="entry name" value="SR-CTD_assoc_factor"/>
</dbReference>
<evidence type="ECO:0000256" key="2">
    <source>
        <dbReference type="PROSITE-ProRule" id="PRU00176"/>
    </source>
</evidence>
<feature type="domain" description="SURP motif" evidence="6">
    <location>
        <begin position="355"/>
        <end position="398"/>
    </location>
</feature>
<feature type="compositionally biased region" description="Basic and acidic residues" evidence="4">
    <location>
        <begin position="88"/>
        <end position="97"/>
    </location>
</feature>
<proteinExistence type="predicted"/>
<organism evidence="8 9">
    <name type="scientific">Vitrella brassicaformis (strain CCMP3155)</name>
    <dbReference type="NCBI Taxonomy" id="1169540"/>
    <lineage>
        <taxon>Eukaryota</taxon>
        <taxon>Sar</taxon>
        <taxon>Alveolata</taxon>
        <taxon>Colpodellida</taxon>
        <taxon>Vitrellaceae</taxon>
        <taxon>Vitrella</taxon>
    </lineage>
</organism>
<feature type="compositionally biased region" description="Basic and acidic residues" evidence="4">
    <location>
        <begin position="1033"/>
        <end position="1089"/>
    </location>
</feature>
<feature type="compositionally biased region" description="Pro residues" evidence="4">
    <location>
        <begin position="988"/>
        <end position="999"/>
    </location>
</feature>
<feature type="region of interest" description="Disordered" evidence="4">
    <location>
        <begin position="968"/>
        <end position="1097"/>
    </location>
</feature>
<feature type="domain" description="RRM" evidence="5">
    <location>
        <begin position="211"/>
        <end position="292"/>
    </location>
</feature>
<dbReference type="InterPro" id="IPR006569">
    <property type="entry name" value="CID_dom"/>
</dbReference>
<dbReference type="SUPFAM" id="SSF109905">
    <property type="entry name" value="Surp module (SWAP domain)"/>
    <property type="match status" value="1"/>
</dbReference>
<dbReference type="Pfam" id="PF04818">
    <property type="entry name" value="CID"/>
    <property type="match status" value="1"/>
</dbReference>
<feature type="compositionally biased region" description="Basic and acidic residues" evidence="4">
    <location>
        <begin position="56"/>
        <end position="69"/>
    </location>
</feature>
<name>A0A0G4EJC0_VITBC</name>
<feature type="compositionally biased region" description="Acidic residues" evidence="4">
    <location>
        <begin position="873"/>
        <end position="884"/>
    </location>
</feature>
<dbReference type="SUPFAM" id="SSF48464">
    <property type="entry name" value="ENTH/VHS domain"/>
    <property type="match status" value="1"/>
</dbReference>
<dbReference type="GO" id="GO:0005634">
    <property type="term" value="C:nucleus"/>
    <property type="evidence" value="ECO:0007669"/>
    <property type="project" value="TreeGrafter"/>
</dbReference>
<dbReference type="EMBL" id="CDMY01000243">
    <property type="protein sequence ID" value="CEL96267.1"/>
    <property type="molecule type" value="Genomic_DNA"/>
</dbReference>
<dbReference type="SUPFAM" id="SSF54928">
    <property type="entry name" value="RNA-binding domain, RBD"/>
    <property type="match status" value="1"/>
</dbReference>
<dbReference type="InParanoid" id="A0A0G4EJC0"/>
<dbReference type="InterPro" id="IPR000504">
    <property type="entry name" value="RRM_dom"/>
</dbReference>
<dbReference type="SMART" id="SM01115">
    <property type="entry name" value="cwf21"/>
    <property type="match status" value="1"/>
</dbReference>
<evidence type="ECO:0000256" key="1">
    <source>
        <dbReference type="ARBA" id="ARBA00022884"/>
    </source>
</evidence>
<feature type="region of interest" description="Disordered" evidence="4">
    <location>
        <begin position="430"/>
        <end position="470"/>
    </location>
</feature>
<accession>A0A0G4EJC0</accession>
<dbReference type="OMA" id="FKSRVCN"/>
<dbReference type="AlphaFoldDB" id="A0A0G4EJC0"/>
<evidence type="ECO:0000313" key="9">
    <source>
        <dbReference type="Proteomes" id="UP000041254"/>
    </source>
</evidence>
<dbReference type="PhylomeDB" id="A0A0G4EJC0"/>
<gene>
    <name evidence="8" type="ORF">Vbra_7531</name>
</gene>
<dbReference type="GO" id="GO:0006396">
    <property type="term" value="P:RNA processing"/>
    <property type="evidence" value="ECO:0007669"/>
    <property type="project" value="InterPro"/>
</dbReference>
<dbReference type="Pfam" id="PF01805">
    <property type="entry name" value="Surp"/>
    <property type="match status" value="1"/>
</dbReference>
<dbReference type="CDD" id="cd21372">
    <property type="entry name" value="cwf21_CWC21-like"/>
    <property type="match status" value="1"/>
</dbReference>
<feature type="coiled-coil region" evidence="3">
    <location>
        <begin position="475"/>
        <end position="502"/>
    </location>
</feature>
<dbReference type="InterPro" id="IPR035979">
    <property type="entry name" value="RBD_domain_sf"/>
</dbReference>
<dbReference type="Gene3D" id="6.10.140.420">
    <property type="match status" value="1"/>
</dbReference>
<dbReference type="OrthoDB" id="377209at2759"/>
<dbReference type="InterPro" id="IPR008942">
    <property type="entry name" value="ENTH_VHS"/>
</dbReference>
<dbReference type="Proteomes" id="UP000041254">
    <property type="component" value="Unassembled WGS sequence"/>
</dbReference>
<keyword evidence="1 2" id="KW-0694">RNA-binding</keyword>
<keyword evidence="9" id="KW-1185">Reference proteome</keyword>
<feature type="compositionally biased region" description="Basic and acidic residues" evidence="4">
    <location>
        <begin position="909"/>
        <end position="921"/>
    </location>
</feature>
<dbReference type="SMART" id="SM00360">
    <property type="entry name" value="RRM"/>
    <property type="match status" value="1"/>
</dbReference>
<dbReference type="SMART" id="SM00582">
    <property type="entry name" value="RPR"/>
    <property type="match status" value="1"/>
</dbReference>
<evidence type="ECO:0000313" key="8">
    <source>
        <dbReference type="EMBL" id="CEL96267.1"/>
    </source>
</evidence>
<dbReference type="Gene3D" id="1.25.40.90">
    <property type="match status" value="1"/>
</dbReference>
<feature type="compositionally biased region" description="Basic and acidic residues" evidence="4">
    <location>
        <begin position="10"/>
        <end position="23"/>
    </location>
</feature>
<evidence type="ECO:0000256" key="3">
    <source>
        <dbReference type="SAM" id="Coils"/>
    </source>
</evidence>
<dbReference type="InterPro" id="IPR013170">
    <property type="entry name" value="mRNA_splic_Cwf21_dom"/>
</dbReference>
<dbReference type="PROSITE" id="PS50102">
    <property type="entry name" value="RRM"/>
    <property type="match status" value="1"/>
</dbReference>
<dbReference type="Pfam" id="PF08312">
    <property type="entry name" value="cwf21"/>
    <property type="match status" value="1"/>
</dbReference>
<evidence type="ECO:0000256" key="4">
    <source>
        <dbReference type="SAM" id="MobiDB-lite"/>
    </source>
</evidence>
<protein>
    <recommendedName>
        <fullName evidence="10">U2 snRNP-associated SURP motif-containing protein</fullName>
    </recommendedName>
</protein>
<dbReference type="VEuPathDB" id="CryptoDB:Vbra_7531"/>
<dbReference type="InterPro" id="IPR000061">
    <property type="entry name" value="Surp"/>
</dbReference>
<feature type="region of interest" description="Disordered" evidence="4">
    <location>
        <begin position="873"/>
        <end position="921"/>
    </location>
</feature>
<evidence type="ECO:0000259" key="7">
    <source>
        <dbReference type="PROSITE" id="PS51391"/>
    </source>
</evidence>
<dbReference type="PROSITE" id="PS50128">
    <property type="entry name" value="SURP"/>
    <property type="match status" value="1"/>
</dbReference>
<dbReference type="PANTHER" id="PTHR23140:SF0">
    <property type="entry name" value="U2 SNRNP-ASSOCIATED SURP MOTIF-CONTAINING PROTEIN"/>
    <property type="match status" value="1"/>
</dbReference>
<feature type="compositionally biased region" description="Polar residues" evidence="4">
    <location>
        <begin position="891"/>
        <end position="902"/>
    </location>
</feature>
<dbReference type="FunCoup" id="A0A0G4EJC0">
    <property type="interactions" value="479"/>
</dbReference>
<dbReference type="SMART" id="SM00648">
    <property type="entry name" value="SWAP"/>
    <property type="match status" value="1"/>
</dbReference>
<dbReference type="Gene3D" id="1.10.10.790">
    <property type="entry name" value="Surp module"/>
    <property type="match status" value="1"/>
</dbReference>
<dbReference type="STRING" id="1169540.A0A0G4EJC0"/>
<dbReference type="Pfam" id="PF00076">
    <property type="entry name" value="RRM_1"/>
    <property type="match status" value="1"/>
</dbReference>
<dbReference type="GO" id="GO:0003723">
    <property type="term" value="F:RNA binding"/>
    <property type="evidence" value="ECO:0007669"/>
    <property type="project" value="UniProtKB-UniRule"/>
</dbReference>
<reference evidence="8 9" key="1">
    <citation type="submission" date="2014-11" db="EMBL/GenBank/DDBJ databases">
        <authorList>
            <person name="Zhu J."/>
            <person name="Qi W."/>
            <person name="Song R."/>
        </authorList>
    </citation>
    <scope>NUCLEOTIDE SEQUENCE [LARGE SCALE GENOMIC DNA]</scope>
</reference>
<evidence type="ECO:0000259" key="6">
    <source>
        <dbReference type="PROSITE" id="PS50128"/>
    </source>
</evidence>
<dbReference type="InterPro" id="IPR035967">
    <property type="entry name" value="SWAP/Surp_sf"/>
</dbReference>
<dbReference type="PROSITE" id="PS51391">
    <property type="entry name" value="CID"/>
    <property type="match status" value="1"/>
</dbReference>
<feature type="region of interest" description="Disordered" evidence="4">
    <location>
        <begin position="1"/>
        <end position="134"/>
    </location>
</feature>
<feature type="domain" description="CID" evidence="7">
    <location>
        <begin position="477"/>
        <end position="622"/>
    </location>
</feature>
<sequence length="1097" mass="120613">MHLGGGKKKKAEDPDAKRREQQEAAKVYAEFVQAFQGDADEPPKTFVRGGTYEPGKGGEVKVGKGEKYKPPVKKGLWLPPASAALQAKKRDGERESGFSDGPRGFSDGPLVPRVASAPAPAPAPSEQPQRKTRQIDDFLEEIKAKQRYQEERKAVKAQIDAAESAEEKDRLATRLKDIDNAIEGGPGGIDVNGVSILRRATPSSYTADETTNLYIGNLSPEITEEFLAQQFGKHGSVASIKIMYPRTDEERARGRHCGFVSFETRPQAEAAKNALDGQEFYGMVIRIGWGKPIPKPVVGPTPAQIGAPPASAAIEAPLAGTGAFGSGGFSDKPPESKVVPTIEVVPPADKKVQTLIDILAKYVAEDGHPFEQLLMERESAEGRFAFLFHKDSTGNVYYRWRVWAYAQGDTRKSWRTEPFHIFIGGSLWKPPPNEEAEERQKTNFSSQPPTEAPTKAAMGKDTSQPAPRTFVSGGVELSLREKEDLDERIRELTKERASICEAMVWALERADSANAIVDILSAAIVADDVPLDDKMARLYLLSDVLFNSCCTTRAAWAYRTAVEKKLPDMVEHLTAVYQGISGRITATQMRETILRMFRVWEQWAVFPIEYTKGLEMTFNRKKGEFVFEDPPSPEPSDDDLDGEPIIDPLAKYPDFIRDKVQMWEAMDVSQLERTCHQHGLSSRPTGDRAKMVDRLVAFQLYWKRENELNRADIEASGEDIDGLPLDGTEELDIDGEAIDDIDGEPIQVAPPPELEHPGEVPPWLLPQALSGLAARRPLPPVPPVAKKPWPAIPTLPLAPGVLHAALAEDDFDTLPVAPGVGEEGLPSADLALPAPAAVAIEVAATSGGAGDGADKGEKDEEMLDIEKQVDDDQDIFAGPDDDDIFRDPNEVANTATEQTAVSKKTAAGGDKESAEEQRRRAKLRQVEVDVMKLQVELEKRGALDPDTITLRCDERRQQLIADIEREAREEVLRKNPQLEALLSKQPPIERPPPAPPAPPSSTSAPAAGSGDGDRAASKGQVAPEVAFRIGGSRTDDRGSSRRSDSGGRDRDKDRDNQQHPAERLRESDRKRKWEQTTRSGRKDDDDSGRRRSRWAHK</sequence>
<keyword evidence="3" id="KW-0175">Coiled coil</keyword>